<keyword evidence="4 6" id="KW-1133">Transmembrane helix</keyword>
<dbReference type="InterPro" id="IPR007267">
    <property type="entry name" value="GtrA_DPMS_TM"/>
</dbReference>
<evidence type="ECO:0000256" key="2">
    <source>
        <dbReference type="ARBA" id="ARBA00009399"/>
    </source>
</evidence>
<sequence length="130" mass="15503">MQRSGLKQKIEHLLRFLSGGFLNTIFTYTIYFFLKLVINYQWAYLFAYIVGIIFSYCFNAKIVFKVKYSWKVFSYYPLIYIFQYIVSSLLLYILVEVEYLNDTVAPLIVILIITPLSYFMNKVVLLYKTS</sequence>
<dbReference type="Pfam" id="PF04138">
    <property type="entry name" value="GtrA_DPMS_TM"/>
    <property type="match status" value="1"/>
</dbReference>
<keyword evidence="5 6" id="KW-0472">Membrane</keyword>
<dbReference type="PANTHER" id="PTHR38459">
    <property type="entry name" value="PROPHAGE BACTOPRENOL-LINKED GLUCOSE TRANSLOCASE HOMOLOG"/>
    <property type="match status" value="1"/>
</dbReference>
<feature type="domain" description="GtrA/DPMS transmembrane" evidence="7">
    <location>
        <begin position="15"/>
        <end position="124"/>
    </location>
</feature>
<protein>
    <submittedName>
        <fullName evidence="8">GtrA-like protein</fullName>
    </submittedName>
</protein>
<feature type="transmembrane region" description="Helical" evidence="6">
    <location>
        <begin position="72"/>
        <end position="95"/>
    </location>
</feature>
<proteinExistence type="inferred from homology"/>
<evidence type="ECO:0000256" key="1">
    <source>
        <dbReference type="ARBA" id="ARBA00004141"/>
    </source>
</evidence>
<comment type="subcellular location">
    <subcellularLocation>
        <location evidence="1">Membrane</location>
        <topology evidence="1">Multi-pass membrane protein</topology>
    </subcellularLocation>
</comment>
<organism evidence="8 9">
    <name type="scientific">Legionella busanensis</name>
    <dbReference type="NCBI Taxonomy" id="190655"/>
    <lineage>
        <taxon>Bacteria</taxon>
        <taxon>Pseudomonadati</taxon>
        <taxon>Pseudomonadota</taxon>
        <taxon>Gammaproteobacteria</taxon>
        <taxon>Legionellales</taxon>
        <taxon>Legionellaceae</taxon>
        <taxon>Legionella</taxon>
    </lineage>
</organism>
<comment type="similarity">
    <text evidence="2">Belongs to the GtrA family.</text>
</comment>
<reference evidence="8 9" key="1">
    <citation type="submission" date="2018-06" db="EMBL/GenBank/DDBJ databases">
        <authorList>
            <consortium name="Pathogen Informatics"/>
            <person name="Doyle S."/>
        </authorList>
    </citation>
    <scope>NUCLEOTIDE SEQUENCE [LARGE SCALE GENOMIC DNA]</scope>
    <source>
        <strain evidence="8 9">NCTC13316</strain>
    </source>
</reference>
<keyword evidence="3 6" id="KW-0812">Transmembrane</keyword>
<feature type="transmembrane region" description="Helical" evidence="6">
    <location>
        <begin position="40"/>
        <end position="60"/>
    </location>
</feature>
<feature type="transmembrane region" description="Helical" evidence="6">
    <location>
        <begin position="12"/>
        <end position="34"/>
    </location>
</feature>
<evidence type="ECO:0000256" key="4">
    <source>
        <dbReference type="ARBA" id="ARBA00022989"/>
    </source>
</evidence>
<dbReference type="GO" id="GO:0000271">
    <property type="term" value="P:polysaccharide biosynthetic process"/>
    <property type="evidence" value="ECO:0007669"/>
    <property type="project" value="InterPro"/>
</dbReference>
<dbReference type="RefSeq" id="WP_207385811.1">
    <property type="nucleotide sequence ID" value="NZ_CAAAHP010000011.1"/>
</dbReference>
<evidence type="ECO:0000259" key="7">
    <source>
        <dbReference type="Pfam" id="PF04138"/>
    </source>
</evidence>
<name>A0A378JG15_9GAMM</name>
<feature type="transmembrane region" description="Helical" evidence="6">
    <location>
        <begin position="107"/>
        <end position="127"/>
    </location>
</feature>
<dbReference type="GO" id="GO:0005886">
    <property type="term" value="C:plasma membrane"/>
    <property type="evidence" value="ECO:0007669"/>
    <property type="project" value="TreeGrafter"/>
</dbReference>
<gene>
    <name evidence="8" type="ORF">NCTC13316_00283</name>
</gene>
<evidence type="ECO:0000256" key="6">
    <source>
        <dbReference type="SAM" id="Phobius"/>
    </source>
</evidence>
<dbReference type="EMBL" id="UGOD01000001">
    <property type="protein sequence ID" value="STX50216.1"/>
    <property type="molecule type" value="Genomic_DNA"/>
</dbReference>
<dbReference type="PANTHER" id="PTHR38459:SF1">
    <property type="entry name" value="PROPHAGE BACTOPRENOL-LINKED GLUCOSE TRANSLOCASE HOMOLOG"/>
    <property type="match status" value="1"/>
</dbReference>
<accession>A0A378JG15</accession>
<evidence type="ECO:0000313" key="9">
    <source>
        <dbReference type="Proteomes" id="UP000254794"/>
    </source>
</evidence>
<evidence type="ECO:0000313" key="8">
    <source>
        <dbReference type="EMBL" id="STX50216.1"/>
    </source>
</evidence>
<evidence type="ECO:0000256" key="5">
    <source>
        <dbReference type="ARBA" id="ARBA00023136"/>
    </source>
</evidence>
<dbReference type="InterPro" id="IPR051401">
    <property type="entry name" value="GtrA_CellWall_Glycosyl"/>
</dbReference>
<dbReference type="AlphaFoldDB" id="A0A378JG15"/>
<evidence type="ECO:0000256" key="3">
    <source>
        <dbReference type="ARBA" id="ARBA00022692"/>
    </source>
</evidence>
<keyword evidence="9" id="KW-1185">Reference proteome</keyword>
<dbReference type="Proteomes" id="UP000254794">
    <property type="component" value="Unassembled WGS sequence"/>
</dbReference>